<comment type="caution">
    <text evidence="1">The sequence shown here is derived from an EMBL/GenBank/DDBJ whole genome shotgun (WGS) entry which is preliminary data.</text>
</comment>
<dbReference type="RefSeq" id="WP_161018131.1">
    <property type="nucleotide sequence ID" value="NZ_WWCP01000001.1"/>
</dbReference>
<accession>A0A6L8MD83</accession>
<sequence length="155" mass="17259">MKNPLYIRTDAQSTSSFLDTTLAYAKLSNVSQIRLIVTKRYVEGNILPVEDFSLVHNTPLMLVLIEIALPGIATPLQIVHDYPGLNVQRDSRESEVRDLLTGLLKIDSGKVVYGTQPVEPTAHLDVESAAKVLRSSDYVQLTSTNEHDLLRRMKG</sequence>
<evidence type="ECO:0000313" key="2">
    <source>
        <dbReference type="Proteomes" id="UP000474565"/>
    </source>
</evidence>
<organism evidence="1 2">
    <name type="scientific">Duganella lactea</name>
    <dbReference type="NCBI Taxonomy" id="2692173"/>
    <lineage>
        <taxon>Bacteria</taxon>
        <taxon>Pseudomonadati</taxon>
        <taxon>Pseudomonadota</taxon>
        <taxon>Betaproteobacteria</taxon>
        <taxon>Burkholderiales</taxon>
        <taxon>Oxalobacteraceae</taxon>
        <taxon>Telluria group</taxon>
        <taxon>Duganella</taxon>
    </lineage>
</organism>
<protein>
    <submittedName>
        <fullName evidence="1">Uncharacterized protein</fullName>
    </submittedName>
</protein>
<gene>
    <name evidence="1" type="ORF">GTP44_02275</name>
</gene>
<dbReference type="Proteomes" id="UP000474565">
    <property type="component" value="Unassembled WGS sequence"/>
</dbReference>
<dbReference type="EMBL" id="WWCP01000001">
    <property type="protein sequence ID" value="MYM80787.1"/>
    <property type="molecule type" value="Genomic_DNA"/>
</dbReference>
<evidence type="ECO:0000313" key="1">
    <source>
        <dbReference type="EMBL" id="MYM80787.1"/>
    </source>
</evidence>
<name>A0A6L8MD83_9BURK</name>
<reference evidence="1 2" key="1">
    <citation type="submission" date="2019-12" db="EMBL/GenBank/DDBJ databases">
        <title>Novel species isolated from a subtropical stream in China.</title>
        <authorList>
            <person name="Lu H."/>
        </authorList>
    </citation>
    <scope>NUCLEOTIDE SEQUENCE [LARGE SCALE GENOMIC DNA]</scope>
    <source>
        <strain evidence="1 2">FT50W</strain>
    </source>
</reference>
<proteinExistence type="predicted"/>
<dbReference type="AlphaFoldDB" id="A0A6L8MD83"/>